<reference evidence="2" key="1">
    <citation type="journal article" date="2020" name="Stud. Mycol.">
        <title>101 Dothideomycetes genomes: a test case for predicting lifestyles and emergence of pathogens.</title>
        <authorList>
            <person name="Haridas S."/>
            <person name="Albert R."/>
            <person name="Binder M."/>
            <person name="Bloem J."/>
            <person name="Labutti K."/>
            <person name="Salamov A."/>
            <person name="Andreopoulos B."/>
            <person name="Baker S."/>
            <person name="Barry K."/>
            <person name="Bills G."/>
            <person name="Bluhm B."/>
            <person name="Cannon C."/>
            <person name="Castanera R."/>
            <person name="Culley D."/>
            <person name="Daum C."/>
            <person name="Ezra D."/>
            <person name="Gonzalez J."/>
            <person name="Henrissat B."/>
            <person name="Kuo A."/>
            <person name="Liang C."/>
            <person name="Lipzen A."/>
            <person name="Lutzoni F."/>
            <person name="Magnuson J."/>
            <person name="Mondo S."/>
            <person name="Nolan M."/>
            <person name="Ohm R."/>
            <person name="Pangilinan J."/>
            <person name="Park H.-J."/>
            <person name="Ramirez L."/>
            <person name="Alfaro M."/>
            <person name="Sun H."/>
            <person name="Tritt A."/>
            <person name="Yoshinaga Y."/>
            <person name="Zwiers L.-H."/>
            <person name="Turgeon B."/>
            <person name="Goodwin S."/>
            <person name="Spatafora J."/>
            <person name="Crous P."/>
            <person name="Grigoriev I."/>
        </authorList>
    </citation>
    <scope>NUCLEOTIDE SEQUENCE</scope>
    <source>
        <strain evidence="2">CBS 260.36</strain>
    </source>
</reference>
<protein>
    <submittedName>
        <fullName evidence="2">Uncharacterized protein</fullName>
    </submittedName>
</protein>
<name>A0A9P4IUN3_9PEZI</name>
<evidence type="ECO:0000313" key="3">
    <source>
        <dbReference type="Proteomes" id="UP000799439"/>
    </source>
</evidence>
<feature type="region of interest" description="Disordered" evidence="1">
    <location>
        <begin position="1"/>
        <end position="23"/>
    </location>
</feature>
<dbReference type="EMBL" id="ML996090">
    <property type="protein sequence ID" value="KAF2149986.1"/>
    <property type="molecule type" value="Genomic_DNA"/>
</dbReference>
<accession>A0A9P4IUN3</accession>
<evidence type="ECO:0000256" key="1">
    <source>
        <dbReference type="SAM" id="MobiDB-lite"/>
    </source>
</evidence>
<dbReference type="Proteomes" id="UP000799439">
    <property type="component" value="Unassembled WGS sequence"/>
</dbReference>
<organism evidence="2 3">
    <name type="scientific">Myriangium duriaei CBS 260.36</name>
    <dbReference type="NCBI Taxonomy" id="1168546"/>
    <lineage>
        <taxon>Eukaryota</taxon>
        <taxon>Fungi</taxon>
        <taxon>Dikarya</taxon>
        <taxon>Ascomycota</taxon>
        <taxon>Pezizomycotina</taxon>
        <taxon>Dothideomycetes</taxon>
        <taxon>Dothideomycetidae</taxon>
        <taxon>Myriangiales</taxon>
        <taxon>Myriangiaceae</taxon>
        <taxon>Myriangium</taxon>
    </lineage>
</organism>
<gene>
    <name evidence="2" type="ORF">K461DRAFT_37633</name>
</gene>
<comment type="caution">
    <text evidence="2">The sequence shown here is derived from an EMBL/GenBank/DDBJ whole genome shotgun (WGS) entry which is preliminary data.</text>
</comment>
<feature type="compositionally biased region" description="Basic residues" evidence="1">
    <location>
        <begin position="58"/>
        <end position="69"/>
    </location>
</feature>
<keyword evidence="3" id="KW-1185">Reference proteome</keyword>
<feature type="region of interest" description="Disordered" evidence="1">
    <location>
        <begin position="48"/>
        <end position="91"/>
    </location>
</feature>
<feature type="compositionally biased region" description="Basic and acidic residues" evidence="1">
    <location>
        <begin position="48"/>
        <end position="57"/>
    </location>
</feature>
<sequence>MQCPEHHIIDSNARPQLHKGRDYTSNCRTTVLYSRNCARPRDYEPIKLLYKPEQERARQKRLKKSRPHHQPIEQGLRPPTRQPCPTLKNID</sequence>
<dbReference type="AlphaFoldDB" id="A0A9P4IUN3"/>
<proteinExistence type="predicted"/>
<evidence type="ECO:0000313" key="2">
    <source>
        <dbReference type="EMBL" id="KAF2149986.1"/>
    </source>
</evidence>